<dbReference type="GO" id="GO:0071770">
    <property type="term" value="P:DIM/DIP cell wall layer assembly"/>
    <property type="evidence" value="ECO:0007669"/>
    <property type="project" value="TreeGrafter"/>
</dbReference>
<dbReference type="PANTHER" id="PTHR40048:SF1">
    <property type="entry name" value="RHAMNOSYL O-METHYLTRANSFERASE"/>
    <property type="match status" value="1"/>
</dbReference>
<proteinExistence type="predicted"/>
<dbReference type="GO" id="GO:0008168">
    <property type="term" value="F:methyltransferase activity"/>
    <property type="evidence" value="ECO:0007669"/>
    <property type="project" value="UniProtKB-KW"/>
</dbReference>
<evidence type="ECO:0000256" key="2">
    <source>
        <dbReference type="ARBA" id="ARBA00022679"/>
    </source>
</evidence>
<evidence type="ECO:0000313" key="4">
    <source>
        <dbReference type="Proteomes" id="UP000243232"/>
    </source>
</evidence>
<dbReference type="Gene3D" id="3.40.50.150">
    <property type="entry name" value="Vaccinia Virus protein VP39"/>
    <property type="match status" value="1"/>
</dbReference>
<dbReference type="InterPro" id="IPR007072">
    <property type="entry name" value="RNMT_CmcI"/>
</dbReference>
<name>A0A1H2EFK0_9PSED</name>
<dbReference type="GO" id="GO:0005886">
    <property type="term" value="C:plasma membrane"/>
    <property type="evidence" value="ECO:0007669"/>
    <property type="project" value="TreeGrafter"/>
</dbReference>
<dbReference type="Pfam" id="PF04989">
    <property type="entry name" value="RMNT_CmcI"/>
    <property type="match status" value="1"/>
</dbReference>
<gene>
    <name evidence="3" type="ORF">SAMN05216296_0724</name>
</gene>
<dbReference type="SUPFAM" id="SSF53335">
    <property type="entry name" value="S-adenosyl-L-methionine-dependent methyltransferases"/>
    <property type="match status" value="1"/>
</dbReference>
<evidence type="ECO:0000256" key="1">
    <source>
        <dbReference type="ARBA" id="ARBA00022603"/>
    </source>
</evidence>
<dbReference type="RefSeq" id="WP_090193133.1">
    <property type="nucleotide sequence ID" value="NZ_LT629785.1"/>
</dbReference>
<reference evidence="4" key="1">
    <citation type="submission" date="2016-10" db="EMBL/GenBank/DDBJ databases">
        <authorList>
            <person name="Varghese N."/>
            <person name="Submissions S."/>
        </authorList>
    </citation>
    <scope>NUCLEOTIDE SEQUENCE [LARGE SCALE GENOMIC DNA]</scope>
    <source>
        <strain evidence="4">DSM 17875</strain>
    </source>
</reference>
<dbReference type="Proteomes" id="UP000243232">
    <property type="component" value="Chromosome I"/>
</dbReference>
<dbReference type="GO" id="GO:0008610">
    <property type="term" value="P:lipid biosynthetic process"/>
    <property type="evidence" value="ECO:0007669"/>
    <property type="project" value="InterPro"/>
</dbReference>
<keyword evidence="1" id="KW-0489">Methyltransferase</keyword>
<accession>A0A1H2EFK0</accession>
<dbReference type="GO" id="GO:0032259">
    <property type="term" value="P:methylation"/>
    <property type="evidence" value="ECO:0007669"/>
    <property type="project" value="UniProtKB-KW"/>
</dbReference>
<dbReference type="InterPro" id="IPR029063">
    <property type="entry name" value="SAM-dependent_MTases_sf"/>
</dbReference>
<sequence>MKINIDTEKQTLEYQTATGNVHIPLYSQKAFRMVSEVWIKQEWNQLHWQSFSWLGFQIWQLPEDILRLQEVLARLKPDVIIETGTNSGGSAIFFASMCRLLGNGRVISIDIHLPEEVRQAIERSPFADLITLIEGDSAAAAVAMQVKTQIRSGESVFVFLDSDHHKSHVLHELEIYAPLVTIGSYIVAADGVMQSLSDTPNGDPDWTTDNPAAAARDFSAAHPELTIRSPTALFGDDKTLNNLTYWPDAWLLRHTD</sequence>
<keyword evidence="4" id="KW-1185">Reference proteome</keyword>
<keyword evidence="2" id="KW-0808">Transferase</keyword>
<dbReference type="STRING" id="364197.SAMN05216296_0724"/>
<dbReference type="PANTHER" id="PTHR40048">
    <property type="entry name" value="RHAMNOSYL O-METHYLTRANSFERASE"/>
    <property type="match status" value="1"/>
</dbReference>
<dbReference type="AlphaFoldDB" id="A0A1H2EFK0"/>
<protein>
    <submittedName>
        <fullName evidence="3">Cephalosporin hydroxylase</fullName>
    </submittedName>
</protein>
<organism evidence="3 4">
    <name type="scientific">Pseudomonas pohangensis</name>
    <dbReference type="NCBI Taxonomy" id="364197"/>
    <lineage>
        <taxon>Bacteria</taxon>
        <taxon>Pseudomonadati</taxon>
        <taxon>Pseudomonadota</taxon>
        <taxon>Gammaproteobacteria</taxon>
        <taxon>Pseudomonadales</taxon>
        <taxon>Pseudomonadaceae</taxon>
        <taxon>Pseudomonas</taxon>
    </lineage>
</organism>
<dbReference type="EMBL" id="LT629785">
    <property type="protein sequence ID" value="SDT93779.1"/>
    <property type="molecule type" value="Genomic_DNA"/>
</dbReference>
<evidence type="ECO:0000313" key="3">
    <source>
        <dbReference type="EMBL" id="SDT93779.1"/>
    </source>
</evidence>
<dbReference type="OrthoDB" id="189417at2"/>